<dbReference type="Gene3D" id="3.20.20.100">
    <property type="entry name" value="NADP-dependent oxidoreductase domain"/>
    <property type="match status" value="1"/>
</dbReference>
<accession>A0AAW9PYA7</accession>
<dbReference type="GO" id="GO:0005737">
    <property type="term" value="C:cytoplasm"/>
    <property type="evidence" value="ECO:0007669"/>
    <property type="project" value="TreeGrafter"/>
</dbReference>
<dbReference type="InterPro" id="IPR036812">
    <property type="entry name" value="NAD(P)_OxRdtase_dom_sf"/>
</dbReference>
<dbReference type="Proteomes" id="UP001333818">
    <property type="component" value="Unassembled WGS sequence"/>
</dbReference>
<sequence length="315" mass="34027">METITLGKTSLQVTPLGLGTWAWGDKFFWTYGKDYGLEQIKAAYDASIAAGITLFDTAEVYGLGESERILGKLIKSSPAGSLTIATKYMPLPCRVSAKAVKNAVSASLERLQLKKIDLYQIHQPVSFLMSQKTLIDAIADEVKQGKIAAVGVSNYSAEQMREAHAYFASRGIPLAVNQVQYSLMARKIETNGILSTAKELGVTILAYSPLAQGLLSGKYTITNPPTGARKLDSRFGADSLAKLSPLLKLLQQLATQYDRTPAQVALNWLIAQGNVIPIPGAKNGEQARQNAGALGWKLDPVDVAQLSRTSAVWKK</sequence>
<dbReference type="EMBL" id="JAZBJZ010000055">
    <property type="protein sequence ID" value="MEE3717851.1"/>
    <property type="molecule type" value="Genomic_DNA"/>
</dbReference>
<evidence type="ECO:0000256" key="1">
    <source>
        <dbReference type="ARBA" id="ARBA00023002"/>
    </source>
</evidence>
<dbReference type="PANTHER" id="PTHR43625">
    <property type="entry name" value="AFLATOXIN B1 ALDEHYDE REDUCTASE"/>
    <property type="match status" value="1"/>
</dbReference>
<dbReference type="AlphaFoldDB" id="A0AAW9PYA7"/>
<proteinExistence type="predicted"/>
<name>A0AAW9PYA7_9CYAN</name>
<dbReference type="PRINTS" id="PR00069">
    <property type="entry name" value="ALDKETRDTASE"/>
</dbReference>
<dbReference type="GO" id="GO:0016491">
    <property type="term" value="F:oxidoreductase activity"/>
    <property type="evidence" value="ECO:0007669"/>
    <property type="project" value="UniProtKB-KW"/>
</dbReference>
<protein>
    <submittedName>
        <fullName evidence="3">Aldo/keto reductase</fullName>
    </submittedName>
</protein>
<dbReference type="InterPro" id="IPR050791">
    <property type="entry name" value="Aldo-Keto_reductase"/>
</dbReference>
<keyword evidence="1" id="KW-0560">Oxidoreductase</keyword>
<comment type="caution">
    <text evidence="3">The sequence shown here is derived from an EMBL/GenBank/DDBJ whole genome shotgun (WGS) entry which is preliminary data.</text>
</comment>
<reference evidence="3" key="1">
    <citation type="submission" date="2024-01" db="EMBL/GenBank/DDBJ databases">
        <title>Bank of Algae and Cyanobacteria of the Azores (BACA) strain genomes.</title>
        <authorList>
            <person name="Luz R."/>
            <person name="Cordeiro R."/>
            <person name="Fonseca A."/>
            <person name="Goncalves V."/>
        </authorList>
    </citation>
    <scope>NUCLEOTIDE SEQUENCE</scope>
    <source>
        <strain evidence="3">BACA0141</strain>
    </source>
</reference>
<feature type="domain" description="NADP-dependent oxidoreductase" evidence="2">
    <location>
        <begin position="15"/>
        <end position="307"/>
    </location>
</feature>
<keyword evidence="4" id="KW-1185">Reference proteome</keyword>
<evidence type="ECO:0000259" key="2">
    <source>
        <dbReference type="Pfam" id="PF00248"/>
    </source>
</evidence>
<dbReference type="CDD" id="cd19093">
    <property type="entry name" value="AKR_AtPLR-like"/>
    <property type="match status" value="1"/>
</dbReference>
<dbReference type="InterPro" id="IPR023210">
    <property type="entry name" value="NADP_OxRdtase_dom"/>
</dbReference>
<dbReference type="Pfam" id="PF00248">
    <property type="entry name" value="Aldo_ket_red"/>
    <property type="match status" value="1"/>
</dbReference>
<evidence type="ECO:0000313" key="4">
    <source>
        <dbReference type="Proteomes" id="UP001333818"/>
    </source>
</evidence>
<dbReference type="RefSeq" id="WP_330484282.1">
    <property type="nucleotide sequence ID" value="NZ_JAZBJZ010000055.1"/>
</dbReference>
<gene>
    <name evidence="3" type="ORF">V2H45_14005</name>
</gene>
<evidence type="ECO:0000313" key="3">
    <source>
        <dbReference type="EMBL" id="MEE3717851.1"/>
    </source>
</evidence>
<dbReference type="InterPro" id="IPR020471">
    <property type="entry name" value="AKR"/>
</dbReference>
<dbReference type="SUPFAM" id="SSF51430">
    <property type="entry name" value="NAD(P)-linked oxidoreductase"/>
    <property type="match status" value="1"/>
</dbReference>
<dbReference type="PANTHER" id="PTHR43625:SF88">
    <property type="entry name" value="OS07G0143000 PROTEIN"/>
    <property type="match status" value="1"/>
</dbReference>
<organism evidence="3 4">
    <name type="scientific">Tumidithrix elongata BACA0141</name>
    <dbReference type="NCBI Taxonomy" id="2716417"/>
    <lineage>
        <taxon>Bacteria</taxon>
        <taxon>Bacillati</taxon>
        <taxon>Cyanobacteriota</taxon>
        <taxon>Cyanophyceae</taxon>
        <taxon>Pseudanabaenales</taxon>
        <taxon>Pseudanabaenaceae</taxon>
        <taxon>Tumidithrix</taxon>
        <taxon>Tumidithrix elongata</taxon>
    </lineage>
</organism>